<dbReference type="Proteomes" id="UP000009145">
    <property type="component" value="Chromosome"/>
</dbReference>
<keyword evidence="3" id="KW-1003">Cell membrane</keyword>
<dbReference type="EMBL" id="CP003380">
    <property type="protein sequence ID" value="AFJ01831.1"/>
    <property type="molecule type" value="Genomic_DNA"/>
</dbReference>
<gene>
    <name evidence="9" type="ordered locus">Q7C_660</name>
</gene>
<keyword evidence="4" id="KW-0997">Cell inner membrane</keyword>
<dbReference type="KEGG" id="mec:Q7C_660"/>
<reference evidence="9 10" key="1">
    <citation type="journal article" date="2012" name="J. Bacteriol.">
        <title>Complete genome sequences of Methylophaga sp. strain JAM1 and Methylophaga sp. strain JAM7.</title>
        <authorList>
            <person name="Villeneuve C."/>
            <person name="Martineau C."/>
            <person name="Mauffrey F."/>
            <person name="Villemur R."/>
        </authorList>
    </citation>
    <scope>NUCLEOTIDE SEQUENCE [LARGE SCALE GENOMIC DNA]</scope>
    <source>
        <strain evidence="9 10">JAM7</strain>
    </source>
</reference>
<feature type="transmembrane region" description="Helical" evidence="8">
    <location>
        <begin position="179"/>
        <end position="197"/>
    </location>
</feature>
<dbReference type="InterPro" id="IPR051800">
    <property type="entry name" value="PqiA-PqiB_transport"/>
</dbReference>
<dbReference type="PANTHER" id="PTHR30462">
    <property type="entry name" value="INTERMEMBRANE TRANSPORT PROTEIN PQIB-RELATED"/>
    <property type="match status" value="1"/>
</dbReference>
<protein>
    <submittedName>
        <fullName evidence="9">Paraquat-inducible protein A</fullName>
    </submittedName>
</protein>
<comment type="subcellular location">
    <subcellularLocation>
        <location evidence="1">Cell inner membrane</location>
        <topology evidence="1">Multi-pass membrane protein</topology>
    </subcellularLocation>
</comment>
<name>I1YFY8_METFJ</name>
<evidence type="ECO:0000256" key="7">
    <source>
        <dbReference type="ARBA" id="ARBA00023136"/>
    </source>
</evidence>
<dbReference type="HOGENOM" id="CLU_041903_0_1_6"/>
<organism evidence="9 10">
    <name type="scientific">Methylophaga frappieri (strain ATCC BAA-2434 / DSM 25690 / JAM7)</name>
    <dbReference type="NCBI Taxonomy" id="754477"/>
    <lineage>
        <taxon>Bacteria</taxon>
        <taxon>Pseudomonadati</taxon>
        <taxon>Pseudomonadota</taxon>
        <taxon>Gammaproteobacteria</taxon>
        <taxon>Thiotrichales</taxon>
        <taxon>Piscirickettsiaceae</taxon>
        <taxon>Methylophaga</taxon>
    </lineage>
</organism>
<evidence type="ECO:0000256" key="4">
    <source>
        <dbReference type="ARBA" id="ARBA00022519"/>
    </source>
</evidence>
<evidence type="ECO:0000256" key="6">
    <source>
        <dbReference type="ARBA" id="ARBA00022989"/>
    </source>
</evidence>
<evidence type="ECO:0000256" key="8">
    <source>
        <dbReference type="SAM" id="Phobius"/>
    </source>
</evidence>
<dbReference type="GO" id="GO:0005886">
    <property type="term" value="C:plasma membrane"/>
    <property type="evidence" value="ECO:0007669"/>
    <property type="project" value="UniProtKB-SubCell"/>
</dbReference>
<dbReference type="OrthoDB" id="9800207at2"/>
<feature type="transmembrane region" description="Helical" evidence="8">
    <location>
        <begin position="153"/>
        <end position="173"/>
    </location>
</feature>
<evidence type="ECO:0000313" key="10">
    <source>
        <dbReference type="Proteomes" id="UP000009145"/>
    </source>
</evidence>
<evidence type="ECO:0000256" key="3">
    <source>
        <dbReference type="ARBA" id="ARBA00022475"/>
    </source>
</evidence>
<feature type="transmembrane region" description="Helical" evidence="8">
    <location>
        <begin position="395"/>
        <end position="414"/>
    </location>
</feature>
<keyword evidence="6 8" id="KW-1133">Transmembrane helix</keyword>
<feature type="transmembrane region" description="Helical" evidence="8">
    <location>
        <begin position="318"/>
        <end position="343"/>
    </location>
</feature>
<dbReference type="PATRIC" id="fig|754477.3.peg.652"/>
<dbReference type="InterPro" id="IPR007498">
    <property type="entry name" value="PqiA-like"/>
</dbReference>
<keyword evidence="7 8" id="KW-0472">Membrane</keyword>
<proteinExistence type="inferred from homology"/>
<accession>I1YFY8</accession>
<dbReference type="eggNOG" id="COG2995">
    <property type="taxonomic scope" value="Bacteria"/>
</dbReference>
<feature type="transmembrane region" description="Helical" evidence="8">
    <location>
        <begin position="271"/>
        <end position="290"/>
    </location>
</feature>
<evidence type="ECO:0000256" key="1">
    <source>
        <dbReference type="ARBA" id="ARBA00004429"/>
    </source>
</evidence>
<evidence type="ECO:0000256" key="2">
    <source>
        <dbReference type="ARBA" id="ARBA00007555"/>
    </source>
</evidence>
<dbReference type="PANTHER" id="PTHR30462:SF3">
    <property type="entry name" value="INTERMEMBRANE TRANSPORT PROTEIN PQIA"/>
    <property type="match status" value="1"/>
</dbReference>
<feature type="transmembrane region" description="Helical" evidence="8">
    <location>
        <begin position="107"/>
        <end position="132"/>
    </location>
</feature>
<dbReference type="InterPro" id="IPR005219">
    <property type="entry name" value="PqiA-like_proteobact"/>
</dbReference>
<evidence type="ECO:0000313" key="9">
    <source>
        <dbReference type="EMBL" id="AFJ01831.1"/>
    </source>
</evidence>
<dbReference type="RefSeq" id="WP_014703252.1">
    <property type="nucleotide sequence ID" value="NC_017856.1"/>
</dbReference>
<keyword evidence="5 8" id="KW-0812">Transmembrane</keyword>
<feature type="transmembrane region" description="Helical" evidence="8">
    <location>
        <begin position="364"/>
        <end position="383"/>
    </location>
</feature>
<feature type="transmembrane region" description="Helical" evidence="8">
    <location>
        <begin position="61"/>
        <end position="87"/>
    </location>
</feature>
<evidence type="ECO:0000256" key="5">
    <source>
        <dbReference type="ARBA" id="ARBA00022692"/>
    </source>
</evidence>
<sequence length="439" mass="48143">MSTNIADESPESRTSRRRLRACQHCDWVSALPALRPGQAAICPCCQHTLVRRHFRPIQRSLALASSALLALALAVYFPFVGFSALGLGQQIELLQTISRLFLSGQPVIAVVVALTIVILPCLYLLSVIWLQYSLLRQIQSTASRHIARALKHLHPWMMADVFIIGALVSLFKIAGMADITLGTGFWAFCSFTILLLLTMRSIDDDWMWFAIAGEPQAPIGSETGQTAAEQNLTGCPTCGLLQTLPDAGKAHCARCGELLHRRRPQSLQRTWALLLTSALLYIPANVYPIMYSTRIGITQPKTILGGVMDLITAGSWPIAMVIFIASVIVPIGKMFAIGWLCLRVGQQNVADRATRARLYRITELIGRWSMVDVFVVAILVTLIDAGQLLSINPGPGALAFAMVVILSMLAANSFDPRLIWDTQQPRTRSAIRSGESLND</sequence>
<keyword evidence="10" id="KW-1185">Reference proteome</keyword>
<dbReference type="Pfam" id="PF04403">
    <property type="entry name" value="PqiA"/>
    <property type="match status" value="2"/>
</dbReference>
<dbReference type="AlphaFoldDB" id="I1YFY8"/>
<dbReference type="STRING" id="754477.Q7C_660"/>
<dbReference type="NCBIfam" id="TIGR00155">
    <property type="entry name" value="pqiA_fam"/>
    <property type="match status" value="1"/>
</dbReference>
<comment type="similarity">
    <text evidence="2">Belongs to the PqiA family.</text>
</comment>